<protein>
    <submittedName>
        <fullName evidence="1">Uncharacterized protein</fullName>
    </submittedName>
</protein>
<dbReference type="EMBL" id="ACFH01000015">
    <property type="protein sequence ID" value="EEH66812.1"/>
    <property type="molecule type" value="Genomic_DNA"/>
</dbReference>
<evidence type="ECO:0000313" key="2">
    <source>
        <dbReference type="Proteomes" id="UP000004778"/>
    </source>
</evidence>
<dbReference type="HOGENOM" id="CLU_3195109_0_0_11"/>
<evidence type="ECO:0000313" key="1">
    <source>
        <dbReference type="EMBL" id="EEH66812.1"/>
    </source>
</evidence>
<keyword evidence="2" id="KW-1185">Reference proteome</keyword>
<comment type="caution">
    <text evidence="1">The sequence shown here is derived from an EMBL/GenBank/DDBJ whole genome shotgun (WGS) entry which is preliminary data.</text>
</comment>
<dbReference type="Proteomes" id="UP000004778">
    <property type="component" value="Unassembled WGS sequence"/>
</dbReference>
<gene>
    <name evidence="1" type="ORF">HMPREF0058_0339</name>
</gene>
<organism evidence="1 2">
    <name type="scientific">Actinomyces urogenitalis DSM 15434</name>
    <dbReference type="NCBI Taxonomy" id="525246"/>
    <lineage>
        <taxon>Bacteria</taxon>
        <taxon>Bacillati</taxon>
        <taxon>Actinomycetota</taxon>
        <taxon>Actinomycetes</taxon>
        <taxon>Actinomycetales</taxon>
        <taxon>Actinomycetaceae</taxon>
        <taxon>Actinomyces</taxon>
    </lineage>
</organism>
<dbReference type="AlphaFoldDB" id="C0W395"/>
<dbReference type="STRING" id="103621.GCA_001067145_01113"/>
<accession>C0W395</accession>
<dbReference type="GeneID" id="81709378"/>
<name>C0W395_9ACTO</name>
<reference evidence="1 2" key="1">
    <citation type="submission" date="2009-01" db="EMBL/GenBank/DDBJ databases">
        <authorList>
            <person name="Qin X."/>
            <person name="Bachman B."/>
            <person name="Battles P."/>
            <person name="Bell A."/>
            <person name="Bess C."/>
            <person name="Bickham C."/>
            <person name="Chaboub L."/>
            <person name="Chen D."/>
            <person name="Coyle M."/>
            <person name="Deiros D.R."/>
            <person name="Dinh H."/>
            <person name="Forbes L."/>
            <person name="Fowler G."/>
            <person name="Francisco L."/>
            <person name="Fu Q."/>
            <person name="Gubbala S."/>
            <person name="Hale W."/>
            <person name="Han Y."/>
            <person name="Hemphill L."/>
            <person name="Highlander S.K."/>
            <person name="Hirani K."/>
            <person name="Hogues M."/>
            <person name="Jackson L."/>
            <person name="Jakkamsetti A."/>
            <person name="Javaid M."/>
            <person name="Jiang H."/>
            <person name="Korchina V."/>
            <person name="Kovar C."/>
            <person name="Lara F."/>
            <person name="Lee S."/>
            <person name="Mata R."/>
            <person name="Mathew T."/>
            <person name="Moen C."/>
            <person name="Morales K."/>
            <person name="Munidasa M."/>
            <person name="Nazareth L."/>
            <person name="Ngo R."/>
            <person name="Nguyen L."/>
            <person name="Okwuonu G."/>
            <person name="Ongeri F."/>
            <person name="Patil S."/>
            <person name="Petrosino J."/>
            <person name="Pham C."/>
            <person name="Pham P."/>
            <person name="Pu L.-L."/>
            <person name="Puazo M."/>
            <person name="Raj R."/>
            <person name="Reid J."/>
            <person name="Rouhana J."/>
            <person name="Saada N."/>
            <person name="Shang Y."/>
            <person name="Simmons D."/>
            <person name="Thornton R."/>
            <person name="Warren J."/>
            <person name="Weissenberger G."/>
            <person name="Zhang J."/>
            <person name="Zhang L."/>
            <person name="Zhou C."/>
            <person name="Zhu D."/>
            <person name="Muzny D."/>
            <person name="Worley K."/>
            <person name="Gibbs R."/>
        </authorList>
    </citation>
    <scope>NUCLEOTIDE SEQUENCE [LARGE SCALE GENOMIC DNA]</scope>
    <source>
        <strain evidence="1 2">DSM 15434</strain>
    </source>
</reference>
<sequence>MLSILAIVPVVCALHFFSQYLQLVRGYSTLRAGVSELPMALAEGR</sequence>
<dbReference type="RefSeq" id="WP_006549643.1">
    <property type="nucleotide sequence ID" value="NZ_DS999576.1"/>
</dbReference>
<proteinExistence type="predicted"/>